<feature type="non-terminal residue" evidence="1">
    <location>
        <position position="1"/>
    </location>
</feature>
<dbReference type="AlphaFoldDB" id="A0A0S3SE86"/>
<proteinExistence type="predicted"/>
<evidence type="ECO:0000313" key="2">
    <source>
        <dbReference type="Proteomes" id="UP000291084"/>
    </source>
</evidence>
<accession>A0A0S3SE86</accession>
<sequence length="133" mass="15001">HSYCLQLSLWPQPFSLYRIQTMTFPVSIQAKALRTNILCSVLLSFMFQKLKATIFIGRNSSGILCTQQFGLVLCNDTIKLAFDVRHFVESLCKKIQIPRVQANPCSVSGSVFGERKTNIFSSTKLFVDSISEN</sequence>
<dbReference type="Proteomes" id="UP000291084">
    <property type="component" value="Chromosome 6"/>
</dbReference>
<organism evidence="1 2">
    <name type="scientific">Vigna angularis var. angularis</name>
    <dbReference type="NCBI Taxonomy" id="157739"/>
    <lineage>
        <taxon>Eukaryota</taxon>
        <taxon>Viridiplantae</taxon>
        <taxon>Streptophyta</taxon>
        <taxon>Embryophyta</taxon>
        <taxon>Tracheophyta</taxon>
        <taxon>Spermatophyta</taxon>
        <taxon>Magnoliopsida</taxon>
        <taxon>eudicotyledons</taxon>
        <taxon>Gunneridae</taxon>
        <taxon>Pentapetalae</taxon>
        <taxon>rosids</taxon>
        <taxon>fabids</taxon>
        <taxon>Fabales</taxon>
        <taxon>Fabaceae</taxon>
        <taxon>Papilionoideae</taxon>
        <taxon>50 kb inversion clade</taxon>
        <taxon>NPAAA clade</taxon>
        <taxon>indigoferoid/millettioid clade</taxon>
        <taxon>Phaseoleae</taxon>
        <taxon>Vigna</taxon>
    </lineage>
</organism>
<reference evidence="1 2" key="1">
    <citation type="journal article" date="2015" name="Sci. Rep.">
        <title>The power of single molecule real-time sequencing technology in the de novo assembly of a eukaryotic genome.</title>
        <authorList>
            <person name="Sakai H."/>
            <person name="Naito K."/>
            <person name="Ogiso-Tanaka E."/>
            <person name="Takahashi Y."/>
            <person name="Iseki K."/>
            <person name="Muto C."/>
            <person name="Satou K."/>
            <person name="Teruya K."/>
            <person name="Shiroma A."/>
            <person name="Shimoji M."/>
            <person name="Hirano T."/>
            <person name="Itoh T."/>
            <person name="Kaga A."/>
            <person name="Tomooka N."/>
        </authorList>
    </citation>
    <scope>NUCLEOTIDE SEQUENCE [LARGE SCALE GENOMIC DNA]</scope>
    <source>
        <strain evidence="2">cv. Shumari</strain>
    </source>
</reference>
<name>A0A0S3SE86_PHAAN</name>
<gene>
    <name evidence="1" type="primary">Vigan.06G244300</name>
    <name evidence="1" type="ORF">VIGAN_06244300</name>
</gene>
<keyword evidence="2" id="KW-1185">Reference proteome</keyword>
<protein>
    <submittedName>
        <fullName evidence="1">Uncharacterized protein</fullName>
    </submittedName>
</protein>
<dbReference type="EMBL" id="AP015039">
    <property type="protein sequence ID" value="BAT91134.1"/>
    <property type="molecule type" value="Genomic_DNA"/>
</dbReference>
<evidence type="ECO:0000313" key="1">
    <source>
        <dbReference type="EMBL" id="BAT91134.1"/>
    </source>
</evidence>